<evidence type="ECO:0000313" key="2">
    <source>
        <dbReference type="EMBL" id="GIL52878.1"/>
    </source>
</evidence>
<evidence type="ECO:0000313" key="3">
    <source>
        <dbReference type="Proteomes" id="UP000747399"/>
    </source>
</evidence>
<reference evidence="2" key="1">
    <citation type="journal article" date="2021" name="Proc. Natl. Acad. Sci. U.S.A.">
        <title>Three genomes in the algal genus Volvox reveal the fate of a haploid sex-determining region after a transition to homothallism.</title>
        <authorList>
            <person name="Yamamoto K."/>
            <person name="Hamaji T."/>
            <person name="Kawai-Toyooka H."/>
            <person name="Matsuzaki R."/>
            <person name="Takahashi F."/>
            <person name="Nishimura Y."/>
            <person name="Kawachi M."/>
            <person name="Noguchi H."/>
            <person name="Minakuchi Y."/>
            <person name="Umen J.G."/>
            <person name="Toyoda A."/>
            <person name="Nozaki H."/>
        </authorList>
    </citation>
    <scope>NUCLEOTIDE SEQUENCE</scope>
    <source>
        <strain evidence="2">NIES-3780</strain>
    </source>
</reference>
<protein>
    <recommendedName>
        <fullName evidence="4">Endonuclease/exonuclease/phosphatase domain-containing protein</fullName>
    </recommendedName>
</protein>
<feature type="region of interest" description="Disordered" evidence="1">
    <location>
        <begin position="404"/>
        <end position="502"/>
    </location>
</feature>
<dbReference type="AlphaFoldDB" id="A0A8J4F0I0"/>
<keyword evidence="3" id="KW-1185">Reference proteome</keyword>
<dbReference type="SUPFAM" id="SSF56219">
    <property type="entry name" value="DNase I-like"/>
    <property type="match status" value="1"/>
</dbReference>
<evidence type="ECO:0000256" key="1">
    <source>
        <dbReference type="SAM" id="MobiDB-lite"/>
    </source>
</evidence>
<organism evidence="2 3">
    <name type="scientific">Volvox africanus</name>
    <dbReference type="NCBI Taxonomy" id="51714"/>
    <lineage>
        <taxon>Eukaryota</taxon>
        <taxon>Viridiplantae</taxon>
        <taxon>Chlorophyta</taxon>
        <taxon>core chlorophytes</taxon>
        <taxon>Chlorophyceae</taxon>
        <taxon>CS clade</taxon>
        <taxon>Chlamydomonadales</taxon>
        <taxon>Volvocaceae</taxon>
        <taxon>Volvox</taxon>
    </lineage>
</organism>
<comment type="caution">
    <text evidence="2">The sequence shown here is derived from an EMBL/GenBank/DDBJ whole genome shotgun (WGS) entry which is preliminary data.</text>
</comment>
<dbReference type="EMBL" id="BNCO01000014">
    <property type="protein sequence ID" value="GIL52878.1"/>
    <property type="molecule type" value="Genomic_DNA"/>
</dbReference>
<dbReference type="InterPro" id="IPR036691">
    <property type="entry name" value="Endo/exonu/phosph_ase_sf"/>
</dbReference>
<feature type="compositionally biased region" description="Low complexity" evidence="1">
    <location>
        <begin position="404"/>
        <end position="431"/>
    </location>
</feature>
<dbReference type="Proteomes" id="UP000747399">
    <property type="component" value="Unassembled WGS sequence"/>
</dbReference>
<dbReference type="Gene3D" id="3.60.10.10">
    <property type="entry name" value="Endonuclease/exonuclease/phosphatase"/>
    <property type="match status" value="2"/>
</dbReference>
<accession>A0A8J4F0I0</accession>
<feature type="compositionally biased region" description="Gly residues" evidence="1">
    <location>
        <begin position="479"/>
        <end position="497"/>
    </location>
</feature>
<sequence length="608" mass="64913">MPTCPICSQQFDSASGKVKVAQVLSQHLENDHAQCFRGDIYRLPWRCSLCHGGKRNYAKSNGLAKHLLEMHVPDLSAAPNQAPAGSGKSPVRPSKPKATRCSDRTERIQPNNEQDESESGTLLDVPCLPWLPRPKWWTRPPSATVILATWNLEHFSYNCVADDNKIELISKTLLDLSSSDLCRNYNASVVVALQEVFSADAVTLLVSRLTQMGSSAAGGSGRVWHGVTSEPLGKNAERAAFVWSGPPPPSAARLEARWAGCCGGNCLKLGGERTRSEAPLHVDVRSNFRQLSKRDLETGMPRSEGDPHPFHFIRSPFFGLFRVGYANLVLINVHLAAGKKAARRELSTLNNLAEAIMGSNGRLLRRHLLGGRLKGRKPRGLVSVLGDFNCHLHVEKAPITTTTTTTITSPATTSTSTATTTATSTATTAASGGPGPVAESGHPQRQQRAGADPSSLAAITAAASRTSTLEDNDQNNDSDGGGNGSGGATGGVGGNGGNAPTMSNRSSWDVFLSNGWFNALCPQNSHGKPPPTNWRAQHLRDLDAICLKQAHGGLVKGSGVYALPPDVEPSQYPNHLLCWVLLDLEPLQGAPGKVRPLLQPAWPPGMAV</sequence>
<name>A0A8J4F0I0_9CHLO</name>
<gene>
    <name evidence="2" type="ORF">Vafri_8640</name>
</gene>
<proteinExistence type="predicted"/>
<feature type="compositionally biased region" description="Low complexity" evidence="1">
    <location>
        <begin position="451"/>
        <end position="467"/>
    </location>
</feature>
<feature type="region of interest" description="Disordered" evidence="1">
    <location>
        <begin position="76"/>
        <end position="120"/>
    </location>
</feature>
<evidence type="ECO:0008006" key="4">
    <source>
        <dbReference type="Google" id="ProtNLM"/>
    </source>
</evidence>